<dbReference type="KEGG" id="camy:CSUIS_0299"/>
<evidence type="ECO:0000313" key="4">
    <source>
        <dbReference type="Proteomes" id="UP001331664"/>
    </source>
</evidence>
<evidence type="ECO:0000313" key="3">
    <source>
        <dbReference type="Proteomes" id="UP000194260"/>
    </source>
</evidence>
<dbReference type="SUPFAM" id="SSF50475">
    <property type="entry name" value="FMN-binding split barrel"/>
    <property type="match status" value="1"/>
</dbReference>
<evidence type="ECO:0000313" key="1">
    <source>
        <dbReference type="EMBL" id="ARR00140.1"/>
    </source>
</evidence>
<gene>
    <name evidence="1" type="ORF">CSUIS_0299</name>
    <name evidence="2" type="ORF">V2I23_05635</name>
</gene>
<dbReference type="Proteomes" id="UP000194260">
    <property type="component" value="Chromosome"/>
</dbReference>
<keyword evidence="4" id="KW-1185">Reference proteome</keyword>
<dbReference type="EMBL" id="JAZBRD010000007">
    <property type="protein sequence ID" value="MEE3744774.1"/>
    <property type="molecule type" value="Genomic_DNA"/>
</dbReference>
<dbReference type="RefSeq" id="WP_086237619.1">
    <property type="nucleotide sequence ID" value="NZ_CP018789.1"/>
</dbReference>
<sequence>MNEKIVKFIKDEHILTLGVNSPDGAYLCSCFYAFIEPNLIIVAFGSGSYHLRAIQSDNRVFINIALQTDIVGKIQGLQAKGVISKSDIKEHKSAYISRFAYARFMKLNLYTIRLNWLKFTDNSLGFGKKIELNLA</sequence>
<dbReference type="AlphaFoldDB" id="A0A1X9SV56"/>
<evidence type="ECO:0000313" key="2">
    <source>
        <dbReference type="EMBL" id="MEE3744774.1"/>
    </source>
</evidence>
<reference evidence="2 4" key="3">
    <citation type="submission" date="2024-01" db="EMBL/GenBank/DDBJ databases">
        <title>Campylobacter porcellus sp. nov.</title>
        <authorList>
            <person name="Papic B."/>
            <person name="Gruntar I."/>
        </authorList>
    </citation>
    <scope>NUCLEOTIDE SEQUENCE [LARGE SCALE GENOMIC DNA]</scope>
    <source>
        <strain evidence="2 4">CX2-4855-23</strain>
    </source>
</reference>
<name>A0A1X9SV56_9BACT</name>
<proteinExistence type="predicted"/>
<dbReference type="STRING" id="1660073.CSUIS_0299"/>
<reference evidence="1" key="2">
    <citation type="journal article" date="2017" name="Genome Biol. Evol.">
        <title>Comparative genomic analysis identifies a Campylobacter clade deficient in selenium metabolism.</title>
        <authorList>
            <person name="Miller W.G."/>
            <person name="Yee E."/>
            <person name="Lopes B.S."/>
            <person name="Chapman M.H."/>
            <person name="Huynh S."/>
            <person name="Bono J.L."/>
            <person name="Parker C.T."/>
            <person name="Strachan N.J.C."/>
            <person name="Forbes K.J."/>
        </authorList>
    </citation>
    <scope>NUCLEOTIDE SEQUENCE [LARGE SCALE GENOMIC DNA]</scope>
    <source>
        <strain evidence="1">RM6137</strain>
    </source>
</reference>
<accession>A0A1X9SV56</accession>
<protein>
    <submittedName>
        <fullName evidence="1">Pyridoxine 5'-phosphate oxidase family</fullName>
    </submittedName>
</protein>
<reference evidence="3" key="1">
    <citation type="journal article" date="2017" name="Genome Biol. Evol.">
        <title>Comparative Genomic Analysis Identifies a Campylobacter Clade Deficient in Selenium Metabolism.</title>
        <authorList>
            <person name="Miller W.G."/>
            <person name="Yee E."/>
            <person name="Lopes B.S."/>
            <person name="Chapman M.H."/>
            <person name="Huynh S."/>
            <person name="Bono J.L."/>
            <person name="Parker C.T."/>
            <person name="Strachan N.J.C."/>
            <person name="Forbes K.J."/>
        </authorList>
    </citation>
    <scope>NUCLEOTIDE SEQUENCE [LARGE SCALE GENOMIC DNA]</scope>
    <source>
        <strain evidence="3">RM6137</strain>
    </source>
</reference>
<dbReference type="InterPro" id="IPR012349">
    <property type="entry name" value="Split_barrel_FMN-bd"/>
</dbReference>
<dbReference type="Gene3D" id="2.30.110.10">
    <property type="entry name" value="Electron Transport, Fmn-binding Protein, Chain A"/>
    <property type="match status" value="1"/>
</dbReference>
<organism evidence="1 3">
    <name type="scientific">Campylobacter porcelli</name>
    <dbReference type="NCBI Taxonomy" id="1660073"/>
    <lineage>
        <taxon>Bacteria</taxon>
        <taxon>Pseudomonadati</taxon>
        <taxon>Campylobacterota</taxon>
        <taxon>Epsilonproteobacteria</taxon>
        <taxon>Campylobacterales</taxon>
        <taxon>Campylobacteraceae</taxon>
        <taxon>Campylobacter</taxon>
    </lineage>
</organism>
<dbReference type="EMBL" id="CP018789">
    <property type="protein sequence ID" value="ARR00140.1"/>
    <property type="molecule type" value="Genomic_DNA"/>
</dbReference>
<dbReference type="Proteomes" id="UP001331664">
    <property type="component" value="Unassembled WGS sequence"/>
</dbReference>